<organism evidence="5 6">
    <name type="scientific">Allopusillimonas soli</name>
    <dbReference type="NCBI Taxonomy" id="659016"/>
    <lineage>
        <taxon>Bacteria</taxon>
        <taxon>Pseudomonadati</taxon>
        <taxon>Pseudomonadota</taxon>
        <taxon>Betaproteobacteria</taxon>
        <taxon>Burkholderiales</taxon>
        <taxon>Alcaligenaceae</taxon>
        <taxon>Allopusillimonas</taxon>
    </lineage>
</organism>
<accession>A0A853FBN3</accession>
<dbReference type="Proteomes" id="UP000580517">
    <property type="component" value="Unassembled WGS sequence"/>
</dbReference>
<sequence length="330" mass="35466">MSIIGRLLAGAIALALSASLAQAAEYTMRISHQFPPSHHTAKRLAQFAKDVAKETDGKVQVQLFGAAQLFKPKQHHAAVASGQLEAAIILSIQWGGSLPEMAVTQIPFLMSSPAKQKAFIGSEAAKLLDQKMLDKGVRNIGWIVDTNDLIFTSSTQLLDDPSKFKDVKIRGLNKLFDAGLIAMGAVPVSMSGSEVYQALQTRVVDAALTGVQAASSRKYYEVQKYGAATPIFLVFDNLVVNPAWWDGLPEDVRAGITRAADKAVQSSLITHEGVNPDDMKKLTDAGMDAVVLTSEQAQAFEAVMQPAVREAFLKSSGDDGQKLIDLIKAM</sequence>
<keyword evidence="6" id="KW-1185">Reference proteome</keyword>
<comment type="caution">
    <text evidence="5">The sequence shown here is derived from an EMBL/GenBank/DDBJ whole genome shotgun (WGS) entry which is preliminary data.</text>
</comment>
<name>A0A853FBN3_9BURK</name>
<dbReference type="GO" id="GO:0055085">
    <property type="term" value="P:transmembrane transport"/>
    <property type="evidence" value="ECO:0007669"/>
    <property type="project" value="InterPro"/>
</dbReference>
<evidence type="ECO:0000313" key="6">
    <source>
        <dbReference type="Proteomes" id="UP000580517"/>
    </source>
</evidence>
<keyword evidence="3 4" id="KW-0732">Signal</keyword>
<evidence type="ECO:0000256" key="1">
    <source>
        <dbReference type="ARBA" id="ARBA00009023"/>
    </source>
</evidence>
<dbReference type="EMBL" id="JACCEW010000003">
    <property type="protein sequence ID" value="NYT37178.1"/>
    <property type="molecule type" value="Genomic_DNA"/>
</dbReference>
<evidence type="ECO:0000256" key="4">
    <source>
        <dbReference type="SAM" id="SignalP"/>
    </source>
</evidence>
<dbReference type="OrthoDB" id="9794826at2"/>
<dbReference type="PANTHER" id="PTHR33376:SF7">
    <property type="entry name" value="C4-DICARBOXYLATE-BINDING PROTEIN DCTB"/>
    <property type="match status" value="1"/>
</dbReference>
<feature type="signal peptide" evidence="4">
    <location>
        <begin position="1"/>
        <end position="23"/>
    </location>
</feature>
<dbReference type="Gene3D" id="3.40.190.170">
    <property type="entry name" value="Bacterial extracellular solute-binding protein, family 7"/>
    <property type="match status" value="1"/>
</dbReference>
<evidence type="ECO:0000256" key="3">
    <source>
        <dbReference type="ARBA" id="ARBA00022729"/>
    </source>
</evidence>
<reference evidence="5 6" key="1">
    <citation type="submission" date="2020-07" db="EMBL/GenBank/DDBJ databases">
        <title>Taxonomic revisions and descriptions of new bacterial species based on genomic comparisons in the high-G+C-content subgroup of the family Alcaligenaceae.</title>
        <authorList>
            <person name="Szabo A."/>
            <person name="Felfoldi T."/>
        </authorList>
    </citation>
    <scope>NUCLEOTIDE SEQUENCE [LARGE SCALE GENOMIC DNA]</scope>
    <source>
        <strain evidence="5 6">DSM 25264</strain>
    </source>
</reference>
<dbReference type="InterPro" id="IPR038404">
    <property type="entry name" value="TRAP_DctP_sf"/>
</dbReference>
<dbReference type="RefSeq" id="WP_129969654.1">
    <property type="nucleotide sequence ID" value="NZ_JACCEW010000003.1"/>
</dbReference>
<feature type="chain" id="PRO_5032459741" evidence="4">
    <location>
        <begin position="24"/>
        <end position="330"/>
    </location>
</feature>
<evidence type="ECO:0000313" key="5">
    <source>
        <dbReference type="EMBL" id="NYT37178.1"/>
    </source>
</evidence>
<dbReference type="CDD" id="cd13680">
    <property type="entry name" value="PBP2_TRAP_SBP_like_4"/>
    <property type="match status" value="1"/>
</dbReference>
<keyword evidence="2" id="KW-0813">Transport</keyword>
<dbReference type="Pfam" id="PF03480">
    <property type="entry name" value="DctP"/>
    <property type="match status" value="1"/>
</dbReference>
<proteinExistence type="inferred from homology"/>
<dbReference type="InterPro" id="IPR018389">
    <property type="entry name" value="DctP_fam"/>
</dbReference>
<gene>
    <name evidence="5" type="primary">dctP</name>
    <name evidence="5" type="ORF">H0A68_09875</name>
</gene>
<dbReference type="PANTHER" id="PTHR33376">
    <property type="match status" value="1"/>
</dbReference>
<comment type="similarity">
    <text evidence="1">Belongs to the bacterial solute-binding protein 7 family.</text>
</comment>
<dbReference type="AlphaFoldDB" id="A0A853FBN3"/>
<dbReference type="NCBIfam" id="NF037995">
    <property type="entry name" value="TRAP_S1"/>
    <property type="match status" value="1"/>
</dbReference>
<evidence type="ECO:0000256" key="2">
    <source>
        <dbReference type="ARBA" id="ARBA00022448"/>
    </source>
</evidence>
<protein>
    <submittedName>
        <fullName evidence="5">TRAP transporter substrate-binding protein DctP</fullName>
    </submittedName>
</protein>